<dbReference type="InterPro" id="IPR016064">
    <property type="entry name" value="NAD/diacylglycerol_kinase_sf"/>
</dbReference>
<dbReference type="InterPro" id="IPR017438">
    <property type="entry name" value="ATP-NAD_kinase_N"/>
</dbReference>
<dbReference type="Pfam" id="PF01513">
    <property type="entry name" value="NAD_kinase"/>
    <property type="match status" value="1"/>
</dbReference>
<dbReference type="SUPFAM" id="SSF111331">
    <property type="entry name" value="NAD kinase/diacylglycerol kinase-like"/>
    <property type="match status" value="1"/>
</dbReference>
<evidence type="ECO:0000256" key="2">
    <source>
        <dbReference type="ARBA" id="ARBA00022777"/>
    </source>
</evidence>
<evidence type="ECO:0000256" key="4">
    <source>
        <dbReference type="ARBA" id="ARBA00023027"/>
    </source>
</evidence>
<dbReference type="GO" id="GO:0006741">
    <property type="term" value="P:NADP+ biosynthetic process"/>
    <property type="evidence" value="ECO:0007669"/>
    <property type="project" value="InterPro"/>
</dbReference>
<dbReference type="InterPro" id="IPR017437">
    <property type="entry name" value="ATP-NAD_kinase_PpnK-typ_C"/>
</dbReference>
<accession>A0A3B1E6N3</accession>
<proteinExistence type="inferred from homology"/>
<dbReference type="AlphaFoldDB" id="A0A3B1E6N3"/>
<dbReference type="GO" id="GO:0019674">
    <property type="term" value="P:NAD+ metabolic process"/>
    <property type="evidence" value="ECO:0007669"/>
    <property type="project" value="InterPro"/>
</dbReference>
<keyword evidence="1 5" id="KW-0808">Transferase</keyword>
<dbReference type="Gene3D" id="2.60.200.30">
    <property type="entry name" value="Probable inorganic polyphosphate/atp-NAD kinase, domain 2"/>
    <property type="match status" value="1"/>
</dbReference>
<name>A0A3B1E6N3_9ZZZZ</name>
<keyword evidence="3" id="KW-0521">NADP</keyword>
<reference evidence="5" key="1">
    <citation type="submission" date="2018-10" db="EMBL/GenBank/DDBJ databases">
        <authorList>
            <person name="Aoki K."/>
        </authorList>
    </citation>
    <scope>NUCLEOTIDE SEQUENCE</scope>
</reference>
<evidence type="ECO:0000256" key="3">
    <source>
        <dbReference type="ARBA" id="ARBA00022857"/>
    </source>
</evidence>
<dbReference type="InterPro" id="IPR002504">
    <property type="entry name" value="NADK"/>
</dbReference>
<dbReference type="GO" id="GO:0003951">
    <property type="term" value="F:NAD+ kinase activity"/>
    <property type="evidence" value="ECO:0007669"/>
    <property type="project" value="UniProtKB-EC"/>
</dbReference>
<dbReference type="EMBL" id="UOYO01000046">
    <property type="protein sequence ID" value="VAY88101.1"/>
    <property type="molecule type" value="Genomic_DNA"/>
</dbReference>
<dbReference type="Pfam" id="PF20143">
    <property type="entry name" value="NAD_kinase_C"/>
    <property type="match status" value="1"/>
</dbReference>
<sequence>MNKYVSKTIFLENIKNIGITLRINKPSLIEYFLLIKQFFQIYNVNLFLEEKSALMIQNVDNFDKSHLFDVEIMDIANMCDKSDILVCCGGDGTLLNLVRNSYLYQKPILGIKGGSLSFLLNVKVEDLDIYLKHIFLNNFKVSEHMMIKLQYKQDTKLKNIHIFNDIVLKNVDVFGMVDINLFINDEMINSYRGDGLIISTPTGSTAYNLSAQGPIVHPLNKAIIVTPINPQGLTQNPIVLPYDFKISVQSPNGDIVVIVDGHSSICMQKGEKFDVFISEYSVDMIHAKNNEYMKSLKEKLFWGA</sequence>
<gene>
    <name evidence="5" type="ORF">MNB_ARC-1_785</name>
</gene>
<evidence type="ECO:0000313" key="5">
    <source>
        <dbReference type="EMBL" id="VAY88101.1"/>
    </source>
</evidence>
<dbReference type="HAMAP" id="MF_00361">
    <property type="entry name" value="NAD_kinase"/>
    <property type="match status" value="1"/>
</dbReference>
<dbReference type="PANTHER" id="PTHR20275:SF0">
    <property type="entry name" value="NAD KINASE"/>
    <property type="match status" value="1"/>
</dbReference>
<dbReference type="EC" id="2.7.1.23" evidence="5"/>
<organism evidence="5">
    <name type="scientific">hydrothermal vent metagenome</name>
    <dbReference type="NCBI Taxonomy" id="652676"/>
    <lineage>
        <taxon>unclassified sequences</taxon>
        <taxon>metagenomes</taxon>
        <taxon>ecological metagenomes</taxon>
    </lineage>
</organism>
<evidence type="ECO:0000256" key="1">
    <source>
        <dbReference type="ARBA" id="ARBA00022679"/>
    </source>
</evidence>
<keyword evidence="2 5" id="KW-0418">Kinase</keyword>
<dbReference type="Gene3D" id="3.40.50.10330">
    <property type="entry name" value="Probable inorganic polyphosphate/atp-NAD kinase, domain 1"/>
    <property type="match status" value="1"/>
</dbReference>
<protein>
    <submittedName>
        <fullName evidence="5">NAD kinase</fullName>
        <ecNumber evidence="5">2.7.1.23</ecNumber>
    </submittedName>
</protein>
<keyword evidence="4" id="KW-0520">NAD</keyword>
<dbReference type="PANTHER" id="PTHR20275">
    <property type="entry name" value="NAD KINASE"/>
    <property type="match status" value="1"/>
</dbReference>